<dbReference type="KEGG" id="fek:C1H87_04640"/>
<feature type="transmembrane region" description="Helical" evidence="5">
    <location>
        <begin position="89"/>
        <end position="111"/>
    </location>
</feature>
<reference evidence="7 8" key="1">
    <citation type="submission" date="2018-01" db="EMBL/GenBank/DDBJ databases">
        <title>Complete genome sequence of Flavivirga eckloniae ECD14 isolated from seaweed Ecklonia cava.</title>
        <authorList>
            <person name="Lee J.H."/>
            <person name="Baik K.S."/>
            <person name="Seong C.N."/>
        </authorList>
    </citation>
    <scope>NUCLEOTIDE SEQUENCE [LARGE SCALE GENOMIC DNA]</scope>
    <source>
        <strain evidence="7 8">ECD14</strain>
    </source>
</reference>
<feature type="transmembrane region" description="Helical" evidence="5">
    <location>
        <begin position="21"/>
        <end position="39"/>
    </location>
</feature>
<evidence type="ECO:0000313" key="7">
    <source>
        <dbReference type="EMBL" id="AUP78038.1"/>
    </source>
</evidence>
<proteinExistence type="predicted"/>
<evidence type="ECO:0000256" key="2">
    <source>
        <dbReference type="ARBA" id="ARBA00022692"/>
    </source>
</evidence>
<dbReference type="RefSeq" id="WP_102754696.1">
    <property type="nucleotide sequence ID" value="NZ_CP025791.1"/>
</dbReference>
<sequence length="531" mass="60796">MLLKNYFHYNVIKTYSKHKNSLLELICMLYILLFVYAAVSKLLVFDEFKIQIGQSPVLTAYAGWVVWIVPSVEILISLMLVIPRFRLPALYAAFMLMVMFTSYIFIVLNFSDFIPCSCGGVLEKLNWTEHLVFNIIFVVLAFIGVIILSPQKNDDNPKYVIKSLMPHKKPYALLFICMVCGVGLMFLLFSLSEHKIHRDNSFTRLFAGHPAIKSKELDLAYNSYYIAGADQGKIYLGNSISPFHLITLDTTLQNKETIRLTLDQDSLPYKSMQLRVIPPHFFLMDGVKSYIFRGNTTDWKASSVINKPVYFSQVEPIDSVSLLIRGVSSETRENVLGKVNLLESGKIDLTHDLLQKQIDGIFDTDGSLQYNRQLQKLVYTYYYRNQFIVADTNLQLSHLGKTIDTISHAQIEVGTIASKDQLKMAAPPLIVNRSSTTYGDYLFVNSKLIGKNEPKHIWKRASIIDVYNLVDNTYEFSFYVYGIKKDKLRSFRVLHDKFIGLVGNHIVTYQLNTNLFKNLLPDSKENVDPKI</sequence>
<dbReference type="Pfam" id="PF07291">
    <property type="entry name" value="MauE"/>
    <property type="match status" value="1"/>
</dbReference>
<feature type="transmembrane region" description="Helical" evidence="5">
    <location>
        <begin position="131"/>
        <end position="150"/>
    </location>
</feature>
<evidence type="ECO:0000256" key="5">
    <source>
        <dbReference type="SAM" id="Phobius"/>
    </source>
</evidence>
<protein>
    <recommendedName>
        <fullName evidence="6">Methylamine utilisation protein MauE domain-containing protein</fullName>
    </recommendedName>
</protein>
<keyword evidence="2 5" id="KW-0812">Transmembrane</keyword>
<dbReference type="AlphaFoldDB" id="A0A2K9PMH2"/>
<feature type="transmembrane region" description="Helical" evidence="5">
    <location>
        <begin position="171"/>
        <end position="191"/>
    </location>
</feature>
<keyword evidence="4 5" id="KW-0472">Membrane</keyword>
<dbReference type="UniPathway" id="UPA00895"/>
<keyword evidence="3 5" id="KW-1133">Transmembrane helix</keyword>
<dbReference type="GO" id="GO:0030416">
    <property type="term" value="P:methylamine metabolic process"/>
    <property type="evidence" value="ECO:0007669"/>
    <property type="project" value="InterPro"/>
</dbReference>
<accession>A0A2K9PMH2</accession>
<dbReference type="Proteomes" id="UP000235826">
    <property type="component" value="Chromosome"/>
</dbReference>
<organism evidence="7 8">
    <name type="scientific">Flavivirga eckloniae</name>
    <dbReference type="NCBI Taxonomy" id="1803846"/>
    <lineage>
        <taxon>Bacteria</taxon>
        <taxon>Pseudomonadati</taxon>
        <taxon>Bacteroidota</taxon>
        <taxon>Flavobacteriia</taxon>
        <taxon>Flavobacteriales</taxon>
        <taxon>Flavobacteriaceae</taxon>
        <taxon>Flavivirga</taxon>
    </lineage>
</organism>
<dbReference type="InterPro" id="IPR009908">
    <property type="entry name" value="Methylamine_util_MauE"/>
</dbReference>
<dbReference type="GO" id="GO:0016020">
    <property type="term" value="C:membrane"/>
    <property type="evidence" value="ECO:0007669"/>
    <property type="project" value="UniProtKB-SubCell"/>
</dbReference>
<name>A0A2K9PMH2_9FLAO</name>
<keyword evidence="8" id="KW-1185">Reference proteome</keyword>
<comment type="subcellular location">
    <subcellularLocation>
        <location evidence="1">Membrane</location>
        <topology evidence="1">Multi-pass membrane protein</topology>
    </subcellularLocation>
</comment>
<dbReference type="OrthoDB" id="673785at2"/>
<evidence type="ECO:0000313" key="8">
    <source>
        <dbReference type="Proteomes" id="UP000235826"/>
    </source>
</evidence>
<evidence type="ECO:0000256" key="1">
    <source>
        <dbReference type="ARBA" id="ARBA00004141"/>
    </source>
</evidence>
<feature type="domain" description="Methylamine utilisation protein MauE" evidence="6">
    <location>
        <begin position="20"/>
        <end position="146"/>
    </location>
</feature>
<evidence type="ECO:0000256" key="4">
    <source>
        <dbReference type="ARBA" id="ARBA00023136"/>
    </source>
</evidence>
<evidence type="ECO:0000259" key="6">
    <source>
        <dbReference type="Pfam" id="PF07291"/>
    </source>
</evidence>
<feature type="transmembrane region" description="Helical" evidence="5">
    <location>
        <begin position="59"/>
        <end position="82"/>
    </location>
</feature>
<evidence type="ECO:0000256" key="3">
    <source>
        <dbReference type="ARBA" id="ARBA00022989"/>
    </source>
</evidence>
<dbReference type="EMBL" id="CP025791">
    <property type="protein sequence ID" value="AUP78038.1"/>
    <property type="molecule type" value="Genomic_DNA"/>
</dbReference>
<gene>
    <name evidence="7" type="ORF">C1H87_04640</name>
</gene>